<evidence type="ECO:0008006" key="4">
    <source>
        <dbReference type="Google" id="ProtNLM"/>
    </source>
</evidence>
<feature type="region of interest" description="Disordered" evidence="1">
    <location>
        <begin position="305"/>
        <end position="403"/>
    </location>
</feature>
<feature type="region of interest" description="Disordered" evidence="1">
    <location>
        <begin position="419"/>
        <end position="438"/>
    </location>
</feature>
<dbReference type="Proteomes" id="UP001642720">
    <property type="component" value="Unassembled WGS sequence"/>
</dbReference>
<feature type="region of interest" description="Disordered" evidence="1">
    <location>
        <begin position="458"/>
        <end position="783"/>
    </location>
</feature>
<sequence length="783" mass="85692">MATLPAGWEWDYDGSRWLYRYKPTGHVQYHFPSAGDEFPDYIDASSPAPDLAPEERLESQQQVKRHASVGGVPGRAAAREDRDGWRSRMSATARPVSAVWDDDFAKDEDARVEEEPEAEAEEEGVFQPENFMFLGPGTYTDVSPLVEEEEEAARRTVVGGERNGGQQTDNRGVSPLVSQNTTPMVQTSETVATGSTTAVDERAVEPPPPMIQYHDPAAVVSPQEFIVGDDIVGEASAPIDGGYSYDMFELPAETAVPMHLQFDPVGTVPEMPTEHTAPSRAEMNPDPIELADNYVMAPIETEPRPGFVELPAEVTPPEEGAVREERLTEEQKLELRRQEVRRQQEERQREVKKRQEERKRREDEELQMELRRQQQNEAHGPTQEQSGDAPTPFKIARKPTLRESSATYNAYAVTGQKQDDYQPFAPGQAPQQTIQPTNSFPARIMSPALQREGSLNMSMRPSTASAPQMGPQLPTGVGPSASSHLLTSIEEHDESQHGAAAVSPLKVKQRKALTKPPPFDTLASPLDKGGPQQPVQQNVLQGQRMPVQQQVPPQGQPLAYGQAPHMNIAPQPAPVLIQGGPIMQPGQSQSHAMPMQGFQPLDQNAQPQPQQYQLRQQPQQRVSQALPASPSAAQPAPLPPLQTSQQTSPTSSGKENRKSWGKWFKSSGSKSAAQTPVAQQPQQTFPPVPIPQPIPGANEFGMQACGQQFPMDQPSSSQTFSQGNAFNNPSQQQYSTNMAPAPLFSGGSASTRPVAGSQNNKWAGKSPVDYSGGDWGDDDDEFS</sequence>
<protein>
    <recommendedName>
        <fullName evidence="4">WW domain-containing protein</fullName>
    </recommendedName>
</protein>
<dbReference type="GeneID" id="300575757"/>
<feature type="compositionally biased region" description="Polar residues" evidence="1">
    <location>
        <begin position="429"/>
        <end position="438"/>
    </location>
</feature>
<feature type="compositionally biased region" description="Low complexity" evidence="1">
    <location>
        <begin position="529"/>
        <end position="557"/>
    </location>
</feature>
<feature type="compositionally biased region" description="Pro residues" evidence="1">
    <location>
        <begin position="684"/>
        <end position="694"/>
    </location>
</feature>
<feature type="compositionally biased region" description="Basic and acidic residues" evidence="1">
    <location>
        <begin position="77"/>
        <end position="86"/>
    </location>
</feature>
<dbReference type="RefSeq" id="XP_073560828.1">
    <property type="nucleotide sequence ID" value="XM_073701307.1"/>
</dbReference>
<feature type="compositionally biased region" description="Low complexity" evidence="1">
    <location>
        <begin position="661"/>
        <end position="683"/>
    </location>
</feature>
<evidence type="ECO:0000256" key="1">
    <source>
        <dbReference type="SAM" id="MobiDB-lite"/>
    </source>
</evidence>
<accession>A0ABY2H8E1</accession>
<feature type="compositionally biased region" description="Low complexity" evidence="1">
    <location>
        <begin position="599"/>
        <end position="652"/>
    </location>
</feature>
<evidence type="ECO:0000313" key="2">
    <source>
        <dbReference type="EMBL" id="TFB04627.1"/>
    </source>
</evidence>
<feature type="compositionally biased region" description="Polar residues" evidence="1">
    <location>
        <begin position="747"/>
        <end position="761"/>
    </location>
</feature>
<keyword evidence="3" id="KW-1185">Reference proteome</keyword>
<feature type="region of interest" description="Disordered" evidence="1">
    <location>
        <begin position="148"/>
        <end position="178"/>
    </location>
</feature>
<proteinExistence type="predicted"/>
<organism evidence="2 3">
    <name type="scientific">Trichoderma ghanense</name>
    <dbReference type="NCBI Taxonomy" id="65468"/>
    <lineage>
        <taxon>Eukaryota</taxon>
        <taxon>Fungi</taxon>
        <taxon>Dikarya</taxon>
        <taxon>Ascomycota</taxon>
        <taxon>Pezizomycotina</taxon>
        <taxon>Sordariomycetes</taxon>
        <taxon>Hypocreomycetidae</taxon>
        <taxon>Hypocreales</taxon>
        <taxon>Hypocreaceae</taxon>
        <taxon>Trichoderma</taxon>
    </lineage>
</organism>
<feature type="compositionally biased region" description="Polar residues" evidence="1">
    <location>
        <begin position="164"/>
        <end position="178"/>
    </location>
</feature>
<gene>
    <name evidence="2" type="ORF">CCMA1212_003980</name>
</gene>
<feature type="compositionally biased region" description="Basic and acidic residues" evidence="1">
    <location>
        <begin position="320"/>
        <end position="374"/>
    </location>
</feature>
<dbReference type="EMBL" id="PPTA01000004">
    <property type="protein sequence ID" value="TFB04627.1"/>
    <property type="molecule type" value="Genomic_DNA"/>
</dbReference>
<feature type="compositionally biased region" description="Polar residues" evidence="1">
    <location>
        <begin position="713"/>
        <end position="738"/>
    </location>
</feature>
<name>A0ABY2H8E1_9HYPO</name>
<reference evidence="2 3" key="1">
    <citation type="submission" date="2018-01" db="EMBL/GenBank/DDBJ databases">
        <title>Genome characterization of the sugarcane-associated fungus Trichoderma ghanense CCMA-1212 and their application in lignocelulose bioconversion.</title>
        <authorList>
            <person name="Steindorff A.S."/>
            <person name="Mendes T.D."/>
            <person name="Vilela E.S.D."/>
            <person name="Rodrigues D.S."/>
            <person name="Formighieri E.F."/>
            <person name="Melo I.S."/>
            <person name="Favaro L.C.L."/>
        </authorList>
    </citation>
    <scope>NUCLEOTIDE SEQUENCE [LARGE SCALE GENOMIC DNA]</scope>
    <source>
        <strain evidence="2 3">CCMA-1212</strain>
    </source>
</reference>
<evidence type="ECO:0000313" key="3">
    <source>
        <dbReference type="Proteomes" id="UP001642720"/>
    </source>
</evidence>
<comment type="caution">
    <text evidence="2">The sequence shown here is derived from an EMBL/GenBank/DDBJ whole genome shotgun (WGS) entry which is preliminary data.</text>
</comment>
<feature type="region of interest" description="Disordered" evidence="1">
    <location>
        <begin position="42"/>
        <end position="90"/>
    </location>
</feature>